<protein>
    <submittedName>
        <fullName evidence="1">Uncharacterized protein</fullName>
    </submittedName>
</protein>
<name>A0A8D9C8L2_9VIRU</name>
<gene>
    <name evidence="1" type="ORF">SLAVMIC_00245</name>
</gene>
<organism evidence="1">
    <name type="scientific">uncultured marine phage</name>
    <dbReference type="NCBI Taxonomy" id="707152"/>
    <lineage>
        <taxon>Viruses</taxon>
        <taxon>environmental samples</taxon>
    </lineage>
</organism>
<proteinExistence type="predicted"/>
<dbReference type="EMBL" id="OU342829">
    <property type="protein sequence ID" value="CAG7580095.1"/>
    <property type="molecule type" value="Genomic_DNA"/>
</dbReference>
<accession>A0A8D9C8L2</accession>
<reference evidence="1" key="1">
    <citation type="submission" date="2021-06" db="EMBL/GenBank/DDBJ databases">
        <authorList>
            <person name="Gannon L."/>
            <person name="Redgwell R T."/>
            <person name="Michniewski S."/>
            <person name="Harrison D C."/>
            <person name="Millard A."/>
        </authorList>
    </citation>
    <scope>NUCLEOTIDE SEQUENCE</scope>
</reference>
<evidence type="ECO:0000313" key="1">
    <source>
        <dbReference type="EMBL" id="CAG7580095.1"/>
    </source>
</evidence>
<sequence length="119" mass="14471">MGRTYNDRKVTDRDLKEIIVGDIKLRYERESYTYGDYGESTGYWTRFYQYNTESEKYLKFFFFGKECERDYYKFLFRIDLDIESVKYSKEEVKSKVVSAYNEAMGLIERREEIENGNIV</sequence>